<comment type="pathway">
    <text evidence="3 14">Purine metabolism; IMP biosynthesis via de novo pathway; N(1)-(5-phospho-D-ribosyl)glycinamide from 5-phospho-alpha-D-ribose 1-diphosphate: step 2/2.</text>
</comment>
<organism evidence="17 18">
    <name type="scientific">Ammoniphilus oxalaticus</name>
    <dbReference type="NCBI Taxonomy" id="66863"/>
    <lineage>
        <taxon>Bacteria</taxon>
        <taxon>Bacillati</taxon>
        <taxon>Bacillota</taxon>
        <taxon>Bacilli</taxon>
        <taxon>Bacillales</taxon>
        <taxon>Paenibacillaceae</taxon>
        <taxon>Aneurinibacillus group</taxon>
        <taxon>Ammoniphilus</taxon>
    </lineage>
</organism>
<keyword evidence="8 14" id="KW-0658">Purine biosynthesis</keyword>
<evidence type="ECO:0000256" key="2">
    <source>
        <dbReference type="ARBA" id="ARBA00001946"/>
    </source>
</evidence>
<keyword evidence="6" id="KW-0479">Metal-binding</keyword>
<evidence type="ECO:0000256" key="5">
    <source>
        <dbReference type="ARBA" id="ARBA00022598"/>
    </source>
</evidence>
<dbReference type="Pfam" id="PF02843">
    <property type="entry name" value="GARS_C"/>
    <property type="match status" value="1"/>
</dbReference>
<dbReference type="Proteomes" id="UP000284219">
    <property type="component" value="Unassembled WGS sequence"/>
</dbReference>
<dbReference type="EC" id="6.3.4.13" evidence="4 14"/>
<dbReference type="GO" id="GO:0006189">
    <property type="term" value="P:'de novo' IMP biosynthetic process"/>
    <property type="evidence" value="ECO:0007669"/>
    <property type="project" value="UniProtKB-UniRule"/>
</dbReference>
<dbReference type="AlphaFoldDB" id="A0A419SDB5"/>
<dbReference type="InterPro" id="IPR037123">
    <property type="entry name" value="PRibGlycinamide_synth_C_sf"/>
</dbReference>
<dbReference type="InterPro" id="IPR016185">
    <property type="entry name" value="PreATP-grasp_dom_sf"/>
</dbReference>
<dbReference type="Gene3D" id="3.30.470.20">
    <property type="entry name" value="ATP-grasp fold, B domain"/>
    <property type="match status" value="1"/>
</dbReference>
<dbReference type="GO" id="GO:0009113">
    <property type="term" value="P:purine nucleobase biosynthetic process"/>
    <property type="evidence" value="ECO:0007669"/>
    <property type="project" value="InterPro"/>
</dbReference>
<dbReference type="PANTHER" id="PTHR43472:SF1">
    <property type="entry name" value="PHOSPHORIBOSYLAMINE--GLYCINE LIGASE, CHLOROPLASTIC"/>
    <property type="match status" value="1"/>
</dbReference>
<dbReference type="GO" id="GO:0005524">
    <property type="term" value="F:ATP binding"/>
    <property type="evidence" value="ECO:0007669"/>
    <property type="project" value="UniProtKB-UniRule"/>
</dbReference>
<reference evidence="17 18" key="1">
    <citation type="submission" date="2016-08" db="EMBL/GenBank/DDBJ databases">
        <title>Novel Firmicute Genomes.</title>
        <authorList>
            <person name="Poppleton D.I."/>
            <person name="Gribaldo S."/>
        </authorList>
    </citation>
    <scope>NUCLEOTIDE SEQUENCE [LARGE SCALE GENOMIC DNA]</scope>
    <source>
        <strain evidence="17 18">RAOx-1</strain>
    </source>
</reference>
<comment type="cofactor">
    <cofactor evidence="1">
        <name>Mn(2+)</name>
        <dbReference type="ChEBI" id="CHEBI:29035"/>
    </cofactor>
</comment>
<evidence type="ECO:0000256" key="15">
    <source>
        <dbReference type="PROSITE-ProRule" id="PRU00409"/>
    </source>
</evidence>
<protein>
    <recommendedName>
        <fullName evidence="4 14">Phosphoribosylamine--glycine ligase</fullName>
        <ecNumber evidence="4 14">6.3.4.13</ecNumber>
    </recommendedName>
    <alternativeName>
        <fullName evidence="14">GARS</fullName>
    </alternativeName>
    <alternativeName>
        <fullName evidence="12 14">Glycinamide ribonucleotide synthetase</fullName>
    </alternativeName>
    <alternativeName>
        <fullName evidence="13 14">Phosphoribosylglycinamide synthetase</fullName>
    </alternativeName>
</protein>
<comment type="caution">
    <text evidence="17">The sequence shown here is derived from an EMBL/GenBank/DDBJ whole genome shotgun (WGS) entry which is preliminary data.</text>
</comment>
<evidence type="ECO:0000256" key="8">
    <source>
        <dbReference type="ARBA" id="ARBA00022755"/>
    </source>
</evidence>
<dbReference type="GO" id="GO:0046872">
    <property type="term" value="F:metal ion binding"/>
    <property type="evidence" value="ECO:0007669"/>
    <property type="project" value="UniProtKB-KW"/>
</dbReference>
<evidence type="ECO:0000256" key="13">
    <source>
        <dbReference type="ARBA" id="ARBA00042864"/>
    </source>
</evidence>
<evidence type="ECO:0000256" key="7">
    <source>
        <dbReference type="ARBA" id="ARBA00022741"/>
    </source>
</evidence>
<comment type="catalytic activity">
    <reaction evidence="14">
        <text>5-phospho-beta-D-ribosylamine + glycine + ATP = N(1)-(5-phospho-beta-D-ribosyl)glycinamide + ADP + phosphate + H(+)</text>
        <dbReference type="Rhea" id="RHEA:17453"/>
        <dbReference type="ChEBI" id="CHEBI:15378"/>
        <dbReference type="ChEBI" id="CHEBI:30616"/>
        <dbReference type="ChEBI" id="CHEBI:43474"/>
        <dbReference type="ChEBI" id="CHEBI:57305"/>
        <dbReference type="ChEBI" id="CHEBI:58681"/>
        <dbReference type="ChEBI" id="CHEBI:143788"/>
        <dbReference type="ChEBI" id="CHEBI:456216"/>
        <dbReference type="EC" id="6.3.4.13"/>
    </reaction>
</comment>
<accession>A0A419SDB5</accession>
<dbReference type="Gene3D" id="3.90.600.10">
    <property type="entry name" value="Phosphoribosylglycinamide synthetase, C-terminal domain"/>
    <property type="match status" value="1"/>
</dbReference>
<dbReference type="InterPro" id="IPR013815">
    <property type="entry name" value="ATP_grasp_subdomain_1"/>
</dbReference>
<dbReference type="Gene3D" id="3.40.50.20">
    <property type="match status" value="1"/>
</dbReference>
<comment type="similarity">
    <text evidence="11 14">Belongs to the GARS family.</text>
</comment>
<evidence type="ECO:0000256" key="14">
    <source>
        <dbReference type="HAMAP-Rule" id="MF_00138"/>
    </source>
</evidence>
<dbReference type="SMART" id="SM01209">
    <property type="entry name" value="GARS_A"/>
    <property type="match status" value="1"/>
</dbReference>
<dbReference type="InterPro" id="IPR000115">
    <property type="entry name" value="PRibGlycinamide_synth"/>
</dbReference>
<name>A0A419SDB5_9BACL</name>
<evidence type="ECO:0000256" key="1">
    <source>
        <dbReference type="ARBA" id="ARBA00001936"/>
    </source>
</evidence>
<evidence type="ECO:0000256" key="11">
    <source>
        <dbReference type="ARBA" id="ARBA00038345"/>
    </source>
</evidence>
<evidence type="ECO:0000256" key="3">
    <source>
        <dbReference type="ARBA" id="ARBA00005174"/>
    </source>
</evidence>
<dbReference type="HAMAP" id="MF_00138">
    <property type="entry name" value="GARS"/>
    <property type="match status" value="1"/>
</dbReference>
<dbReference type="FunFam" id="3.30.1490.20:FF:000006">
    <property type="entry name" value="phosphoribosylamine--glycine ligase, chloroplastic-like"/>
    <property type="match status" value="1"/>
</dbReference>
<dbReference type="Gene3D" id="3.30.1490.20">
    <property type="entry name" value="ATP-grasp fold, A domain"/>
    <property type="match status" value="1"/>
</dbReference>
<comment type="cofactor">
    <cofactor evidence="2">
        <name>Mg(2+)</name>
        <dbReference type="ChEBI" id="CHEBI:18420"/>
    </cofactor>
</comment>
<dbReference type="InterPro" id="IPR020560">
    <property type="entry name" value="PRibGlycinamide_synth_C-dom"/>
</dbReference>
<dbReference type="PANTHER" id="PTHR43472">
    <property type="entry name" value="PHOSPHORIBOSYLAMINE--GLYCINE LIGASE"/>
    <property type="match status" value="1"/>
</dbReference>
<dbReference type="SMART" id="SM01210">
    <property type="entry name" value="GARS_C"/>
    <property type="match status" value="1"/>
</dbReference>
<dbReference type="FunFam" id="3.30.470.20:FF:000018">
    <property type="entry name" value="Trifunctional purine biosynthetic protein adenosine-3"/>
    <property type="match status" value="1"/>
</dbReference>
<dbReference type="InterPro" id="IPR020562">
    <property type="entry name" value="PRibGlycinamide_synth_N"/>
</dbReference>
<dbReference type="SUPFAM" id="SSF56059">
    <property type="entry name" value="Glutathione synthetase ATP-binding domain-like"/>
    <property type="match status" value="1"/>
</dbReference>
<dbReference type="NCBIfam" id="TIGR00877">
    <property type="entry name" value="purD"/>
    <property type="match status" value="1"/>
</dbReference>
<dbReference type="InterPro" id="IPR011761">
    <property type="entry name" value="ATP-grasp"/>
</dbReference>
<evidence type="ECO:0000256" key="12">
    <source>
        <dbReference type="ARBA" id="ARBA00042242"/>
    </source>
</evidence>
<dbReference type="SUPFAM" id="SSF51246">
    <property type="entry name" value="Rudiment single hybrid motif"/>
    <property type="match status" value="1"/>
</dbReference>
<dbReference type="EMBL" id="MCHY01000013">
    <property type="protein sequence ID" value="RKD21085.1"/>
    <property type="molecule type" value="Genomic_DNA"/>
</dbReference>
<evidence type="ECO:0000313" key="18">
    <source>
        <dbReference type="Proteomes" id="UP000284219"/>
    </source>
</evidence>
<dbReference type="InterPro" id="IPR011054">
    <property type="entry name" value="Rudment_hybrid_motif"/>
</dbReference>
<keyword evidence="10" id="KW-0464">Manganese</keyword>
<keyword evidence="18" id="KW-1185">Reference proteome</keyword>
<dbReference type="PROSITE" id="PS00184">
    <property type="entry name" value="GARS"/>
    <property type="match status" value="1"/>
</dbReference>
<dbReference type="UniPathway" id="UPA00074">
    <property type="reaction ID" value="UER00125"/>
</dbReference>
<dbReference type="GO" id="GO:0004637">
    <property type="term" value="F:phosphoribosylamine-glycine ligase activity"/>
    <property type="evidence" value="ECO:0007669"/>
    <property type="project" value="UniProtKB-UniRule"/>
</dbReference>
<dbReference type="Pfam" id="PF01071">
    <property type="entry name" value="GARS_A"/>
    <property type="match status" value="1"/>
</dbReference>
<keyword evidence="5 14" id="KW-0436">Ligase</keyword>
<gene>
    <name evidence="14" type="primary">purD</name>
    <name evidence="17" type="ORF">BEP19_15520</name>
</gene>
<evidence type="ECO:0000313" key="17">
    <source>
        <dbReference type="EMBL" id="RKD21085.1"/>
    </source>
</evidence>
<evidence type="ECO:0000256" key="10">
    <source>
        <dbReference type="ARBA" id="ARBA00023211"/>
    </source>
</evidence>
<feature type="domain" description="ATP-grasp" evidence="16">
    <location>
        <begin position="107"/>
        <end position="313"/>
    </location>
</feature>
<dbReference type="SUPFAM" id="SSF52440">
    <property type="entry name" value="PreATP-grasp domain"/>
    <property type="match status" value="1"/>
</dbReference>
<keyword evidence="7 15" id="KW-0547">Nucleotide-binding</keyword>
<dbReference type="FunFam" id="3.40.50.20:FF:000006">
    <property type="entry name" value="Phosphoribosylamine--glycine ligase, chloroplastic"/>
    <property type="match status" value="1"/>
</dbReference>
<dbReference type="OrthoDB" id="9807240at2"/>
<dbReference type="InterPro" id="IPR020561">
    <property type="entry name" value="PRibGlycinamid_synth_ATP-grasp"/>
</dbReference>
<keyword evidence="9 15" id="KW-0067">ATP-binding</keyword>
<dbReference type="FunFam" id="3.90.600.10:FF:000001">
    <property type="entry name" value="Trifunctional purine biosynthetic protein adenosine-3"/>
    <property type="match status" value="1"/>
</dbReference>
<evidence type="ECO:0000259" key="16">
    <source>
        <dbReference type="PROSITE" id="PS50975"/>
    </source>
</evidence>
<dbReference type="Pfam" id="PF02844">
    <property type="entry name" value="GARS_N"/>
    <property type="match status" value="1"/>
</dbReference>
<dbReference type="PROSITE" id="PS50975">
    <property type="entry name" value="ATP_GRASP"/>
    <property type="match status" value="1"/>
</dbReference>
<evidence type="ECO:0000256" key="6">
    <source>
        <dbReference type="ARBA" id="ARBA00022723"/>
    </source>
</evidence>
<evidence type="ECO:0000256" key="4">
    <source>
        <dbReference type="ARBA" id="ARBA00013255"/>
    </source>
</evidence>
<dbReference type="InterPro" id="IPR020559">
    <property type="entry name" value="PRibGlycinamide_synth_CS"/>
</dbReference>
<proteinExistence type="inferred from homology"/>
<sequence length="424" mass="45633">MKVLVVGGGGREHTIVWKLAQSSKVEKIYCAPGNAGIAELAECLPINVMEIEKLVEFAVSEKIDLTFVGPEDPLLAGIVDQFQAKGLTIFGPNARAALIEGSKSFAKELMEKYEIPTAHYATFTDYEQALQYVRKEGAPIVIKADGLAAGKGVTVAMTLEEAETALREAMQDEVFGAAGAKVVIEQFLQGEEMTLLSFVDGEVVKPMVLSQDHKPAFDGDKGPNTGGMGSYSPVPQMPQELIDQIVDEIVAPTAKAMVQEGRSFQGILYTGLIQTEEGPKVIEYNARFGDPETQVVLPRLDTDLIDIFVAGISGELDSLDIQWKEDAAVCVVMASGGYPDTYEAGKEITGLEQAADKEAIVFHAGTALQDNAVVTNGGRVLGVTSIGPTVQEAQQRVYQAVSEIKFEGAHYRSDIADKALRQMK</sequence>
<dbReference type="RefSeq" id="WP_120191155.1">
    <property type="nucleotide sequence ID" value="NZ_MCHY01000013.1"/>
</dbReference>
<evidence type="ECO:0000256" key="9">
    <source>
        <dbReference type="ARBA" id="ARBA00022840"/>
    </source>
</evidence>